<gene>
    <name evidence="2" type="ORF">CERSUDRAFT_95990</name>
</gene>
<dbReference type="AlphaFoldDB" id="M2QFD8"/>
<dbReference type="HOGENOM" id="CLU_745960_0_0_1"/>
<feature type="compositionally biased region" description="Polar residues" evidence="1">
    <location>
        <begin position="339"/>
        <end position="349"/>
    </location>
</feature>
<feature type="region of interest" description="Disordered" evidence="1">
    <location>
        <begin position="26"/>
        <end position="52"/>
    </location>
</feature>
<proteinExistence type="predicted"/>
<dbReference type="OrthoDB" id="2610860at2759"/>
<name>M2QFD8_CERS8</name>
<sequence length="371" mass="40792">MDDIVIAPQFPVYIDPSEVRIFMNSTNEETDSQEEGGSRTTAENRDGGSLALGPSSRADALKGLPEFAESASFHSHGITIPLRIAFSQIIDTAILIPVIYEFKRSCHRGTAPESIAYDAIQHVNSSERQMLDQAAFVFAQLPHMEELIAVSGIGDHWAHMFVRRRGYFSEADLVEIRKGKKHSSRYRAVKDTVQWDEWSTPVPLGSAESEDRFRMIRKFVDKFRLPVPSHNSLIETASSSSGSTDNEDNQNMEDNIGHNSGNSELGHADPENDGGLGDINMGAAETSCTAENHFETMAGTEVSHPEVAEASSTKQGTGLRHSDRIKEIRAKRHIAEAVTAQSASRSGRPSNRKTSGSRSRGGRKRATRGRK</sequence>
<reference evidence="2 3" key="1">
    <citation type="journal article" date="2012" name="Proc. Natl. Acad. Sci. U.S.A.">
        <title>Comparative genomics of Ceriporiopsis subvermispora and Phanerochaete chrysosporium provide insight into selective ligninolysis.</title>
        <authorList>
            <person name="Fernandez-Fueyo E."/>
            <person name="Ruiz-Duenas F.J."/>
            <person name="Ferreira P."/>
            <person name="Floudas D."/>
            <person name="Hibbett D.S."/>
            <person name="Canessa P."/>
            <person name="Larrondo L.F."/>
            <person name="James T.Y."/>
            <person name="Seelenfreund D."/>
            <person name="Lobos S."/>
            <person name="Polanco R."/>
            <person name="Tello M."/>
            <person name="Honda Y."/>
            <person name="Watanabe T."/>
            <person name="Watanabe T."/>
            <person name="Ryu J.S."/>
            <person name="Kubicek C.P."/>
            <person name="Schmoll M."/>
            <person name="Gaskell J."/>
            <person name="Hammel K.E."/>
            <person name="St John F.J."/>
            <person name="Vanden Wymelenberg A."/>
            <person name="Sabat G."/>
            <person name="Splinter BonDurant S."/>
            <person name="Syed K."/>
            <person name="Yadav J.S."/>
            <person name="Doddapaneni H."/>
            <person name="Subramanian V."/>
            <person name="Lavin J.L."/>
            <person name="Oguiza J.A."/>
            <person name="Perez G."/>
            <person name="Pisabarro A.G."/>
            <person name="Ramirez L."/>
            <person name="Santoyo F."/>
            <person name="Master E."/>
            <person name="Coutinho P.M."/>
            <person name="Henrissat B."/>
            <person name="Lombard V."/>
            <person name="Magnuson J.K."/>
            <person name="Kuees U."/>
            <person name="Hori C."/>
            <person name="Igarashi K."/>
            <person name="Samejima M."/>
            <person name="Held B.W."/>
            <person name="Barry K.W."/>
            <person name="LaButti K.M."/>
            <person name="Lapidus A."/>
            <person name="Lindquist E.A."/>
            <person name="Lucas S.M."/>
            <person name="Riley R."/>
            <person name="Salamov A.A."/>
            <person name="Hoffmeister D."/>
            <person name="Schwenk D."/>
            <person name="Hadar Y."/>
            <person name="Yarden O."/>
            <person name="de Vries R.P."/>
            <person name="Wiebenga A."/>
            <person name="Stenlid J."/>
            <person name="Eastwood D."/>
            <person name="Grigoriev I.V."/>
            <person name="Berka R.M."/>
            <person name="Blanchette R.A."/>
            <person name="Kersten P."/>
            <person name="Martinez A.T."/>
            <person name="Vicuna R."/>
            <person name="Cullen D."/>
        </authorList>
    </citation>
    <scope>NUCLEOTIDE SEQUENCE [LARGE SCALE GENOMIC DNA]</scope>
    <source>
        <strain evidence="2 3">B</strain>
    </source>
</reference>
<protein>
    <submittedName>
        <fullName evidence="2">Uncharacterized protein</fullName>
    </submittedName>
</protein>
<evidence type="ECO:0000313" key="2">
    <source>
        <dbReference type="EMBL" id="EMD35768.1"/>
    </source>
</evidence>
<feature type="region of interest" description="Disordered" evidence="1">
    <location>
        <begin position="231"/>
        <end position="281"/>
    </location>
</feature>
<keyword evidence="3" id="KW-1185">Reference proteome</keyword>
<accession>M2QFD8</accession>
<dbReference type="EMBL" id="KB445799">
    <property type="protein sequence ID" value="EMD35768.1"/>
    <property type="molecule type" value="Genomic_DNA"/>
</dbReference>
<evidence type="ECO:0000256" key="1">
    <source>
        <dbReference type="SAM" id="MobiDB-lite"/>
    </source>
</evidence>
<feature type="region of interest" description="Disordered" evidence="1">
    <location>
        <begin position="301"/>
        <end position="371"/>
    </location>
</feature>
<dbReference type="Proteomes" id="UP000016930">
    <property type="component" value="Unassembled WGS sequence"/>
</dbReference>
<feature type="compositionally biased region" description="Polar residues" evidence="1">
    <location>
        <begin position="231"/>
        <end position="244"/>
    </location>
</feature>
<evidence type="ECO:0000313" key="3">
    <source>
        <dbReference type="Proteomes" id="UP000016930"/>
    </source>
</evidence>
<feature type="compositionally biased region" description="Basic residues" evidence="1">
    <location>
        <begin position="360"/>
        <end position="371"/>
    </location>
</feature>
<organism evidence="2 3">
    <name type="scientific">Ceriporiopsis subvermispora (strain B)</name>
    <name type="common">White-rot fungus</name>
    <name type="synonym">Gelatoporia subvermispora</name>
    <dbReference type="NCBI Taxonomy" id="914234"/>
    <lineage>
        <taxon>Eukaryota</taxon>
        <taxon>Fungi</taxon>
        <taxon>Dikarya</taxon>
        <taxon>Basidiomycota</taxon>
        <taxon>Agaricomycotina</taxon>
        <taxon>Agaricomycetes</taxon>
        <taxon>Polyporales</taxon>
        <taxon>Gelatoporiaceae</taxon>
        <taxon>Gelatoporia</taxon>
    </lineage>
</organism>